<name>A0A511RJN2_9DEIN</name>
<evidence type="ECO:0000313" key="2">
    <source>
        <dbReference type="Proteomes" id="UP000321827"/>
    </source>
</evidence>
<gene>
    <name evidence="1" type="ORF">ODE01S_12990</name>
</gene>
<evidence type="ECO:0008006" key="3">
    <source>
        <dbReference type="Google" id="ProtNLM"/>
    </source>
</evidence>
<protein>
    <recommendedName>
        <fullName evidence="3">Serine protease</fullName>
    </recommendedName>
</protein>
<organism evidence="1 2">
    <name type="scientific">Oceanithermus desulfurans NBRC 100063</name>
    <dbReference type="NCBI Taxonomy" id="1227550"/>
    <lineage>
        <taxon>Bacteria</taxon>
        <taxon>Thermotogati</taxon>
        <taxon>Deinococcota</taxon>
        <taxon>Deinococci</taxon>
        <taxon>Thermales</taxon>
        <taxon>Thermaceae</taxon>
        <taxon>Oceanithermus</taxon>
    </lineage>
</organism>
<evidence type="ECO:0000313" key="1">
    <source>
        <dbReference type="EMBL" id="GEM89865.1"/>
    </source>
</evidence>
<dbReference type="EMBL" id="BJXN01000007">
    <property type="protein sequence ID" value="GEM89865.1"/>
    <property type="molecule type" value="Genomic_DNA"/>
</dbReference>
<dbReference type="Proteomes" id="UP000321827">
    <property type="component" value="Unassembled WGS sequence"/>
</dbReference>
<proteinExistence type="predicted"/>
<dbReference type="RefSeq" id="WP_147147074.1">
    <property type="nucleotide sequence ID" value="NZ_BJXN01000007.1"/>
</dbReference>
<reference evidence="1 2" key="1">
    <citation type="submission" date="2019-07" db="EMBL/GenBank/DDBJ databases">
        <title>Whole genome shotgun sequence of Oceanithermus desulfurans NBRC 100063.</title>
        <authorList>
            <person name="Hosoyama A."/>
            <person name="Uohara A."/>
            <person name="Ohji S."/>
            <person name="Ichikawa N."/>
        </authorList>
    </citation>
    <scope>NUCLEOTIDE SEQUENCE [LARGE SCALE GENOMIC DNA]</scope>
    <source>
        <strain evidence="1 2">NBRC 100063</strain>
    </source>
</reference>
<dbReference type="AlphaFoldDB" id="A0A511RJN2"/>
<comment type="caution">
    <text evidence="1">The sequence shown here is derived from an EMBL/GenBank/DDBJ whole genome shotgun (WGS) entry which is preliminary data.</text>
</comment>
<accession>A0A511RJN2</accession>
<sequence>MPKPHRTPEHTGNAGEKGGGATRWPLLMLLVAFALLAGCNPTPQKTLANKLRPFQAGSWIDVEQPSLSKIAHCSYGFHAQRYGQIGLVTAVHCTDTVFGQDGRFTVSDERVWQSYDDDTNAVARVALKPTLVNYSNDDTCRAAIDALGSQGYGIYWCLGADAAFAPFINQGIRDDEDMYKLGAVANLPLSDTKTRLGPVKEKDPARYTGYLYAPLADDPIYKIGSTTGKTESTLYANAMKGNFIAPFPDGHDILYLGVYFATGTHAAPLVDKGDSGGGGVSVLLGSGRRL</sequence>